<dbReference type="PROSITE" id="PS50110">
    <property type="entry name" value="RESPONSE_REGULATORY"/>
    <property type="match status" value="1"/>
</dbReference>
<evidence type="ECO:0000256" key="2">
    <source>
        <dbReference type="ARBA" id="ARBA00022490"/>
    </source>
</evidence>
<keyword evidence="6" id="KW-0238">DNA-binding</keyword>
<comment type="subcellular location">
    <subcellularLocation>
        <location evidence="1">Cytoplasm</location>
    </subcellularLocation>
</comment>
<dbReference type="InterPro" id="IPR001789">
    <property type="entry name" value="Sig_transdc_resp-reg_receiver"/>
</dbReference>
<dbReference type="OrthoDB" id="9794370at2"/>
<dbReference type="PROSITE" id="PS01124">
    <property type="entry name" value="HTH_ARAC_FAMILY_2"/>
    <property type="match status" value="1"/>
</dbReference>
<evidence type="ECO:0000256" key="1">
    <source>
        <dbReference type="ARBA" id="ARBA00004496"/>
    </source>
</evidence>
<organism evidence="8 9">
    <name type="scientific">Paenibacillus baekrokdamisoli</name>
    <dbReference type="NCBI Taxonomy" id="1712516"/>
    <lineage>
        <taxon>Bacteria</taxon>
        <taxon>Bacillati</taxon>
        <taxon>Bacillota</taxon>
        <taxon>Bacilli</taxon>
        <taxon>Bacillales</taxon>
        <taxon>Paenibacillaceae</taxon>
        <taxon>Paenibacillus</taxon>
    </lineage>
</organism>
<dbReference type="Proteomes" id="UP000275368">
    <property type="component" value="Chromosome"/>
</dbReference>
<keyword evidence="4" id="KW-0902">Two-component regulatory system</keyword>
<dbReference type="EMBL" id="AP019308">
    <property type="protein sequence ID" value="BBH22318.1"/>
    <property type="molecule type" value="Genomic_DNA"/>
</dbReference>
<dbReference type="Pfam" id="PF00072">
    <property type="entry name" value="Response_reg"/>
    <property type="match status" value="1"/>
</dbReference>
<dbReference type="SUPFAM" id="SSF46689">
    <property type="entry name" value="Homeodomain-like"/>
    <property type="match status" value="2"/>
</dbReference>
<keyword evidence="5" id="KW-0805">Transcription regulation</keyword>
<proteinExistence type="predicted"/>
<dbReference type="GO" id="GO:0000160">
    <property type="term" value="P:phosphorelay signal transduction system"/>
    <property type="evidence" value="ECO:0007669"/>
    <property type="project" value="UniProtKB-KW"/>
</dbReference>
<keyword evidence="7" id="KW-0804">Transcription</keyword>
<dbReference type="GO" id="GO:0043565">
    <property type="term" value="F:sequence-specific DNA binding"/>
    <property type="evidence" value="ECO:0007669"/>
    <property type="project" value="InterPro"/>
</dbReference>
<evidence type="ECO:0000313" key="8">
    <source>
        <dbReference type="EMBL" id="BBH22318.1"/>
    </source>
</evidence>
<keyword evidence="3" id="KW-0597">Phosphoprotein</keyword>
<dbReference type="InterPro" id="IPR011006">
    <property type="entry name" value="CheY-like_superfamily"/>
</dbReference>
<dbReference type="SMART" id="SM00342">
    <property type="entry name" value="HTH_ARAC"/>
    <property type="match status" value="1"/>
</dbReference>
<reference evidence="8 9" key="1">
    <citation type="submission" date="2018-11" db="EMBL/GenBank/DDBJ databases">
        <title>Complete genome sequence of Paenibacillus baekrokdamisoli strain KCTC 33723.</title>
        <authorList>
            <person name="Kang S.W."/>
            <person name="Lee K.C."/>
            <person name="Kim K.K."/>
            <person name="Kim J.S."/>
            <person name="Kim D.S."/>
            <person name="Ko S.H."/>
            <person name="Yang S.H."/>
            <person name="Lee J.S."/>
        </authorList>
    </citation>
    <scope>NUCLEOTIDE SEQUENCE [LARGE SCALE GENOMIC DNA]</scope>
    <source>
        <strain evidence="8 9">KCTC 33723</strain>
    </source>
</reference>
<dbReference type="PRINTS" id="PR00032">
    <property type="entry name" value="HTHARAC"/>
</dbReference>
<accession>A0A3G9JE85</accession>
<dbReference type="AlphaFoldDB" id="A0A3G9JE85"/>
<dbReference type="SUPFAM" id="SSF52172">
    <property type="entry name" value="CheY-like"/>
    <property type="match status" value="1"/>
</dbReference>
<dbReference type="KEGG" id="pbk:Back11_36630"/>
<dbReference type="SMART" id="SM00448">
    <property type="entry name" value="REC"/>
    <property type="match status" value="1"/>
</dbReference>
<gene>
    <name evidence="8" type="ORF">Back11_36630</name>
</gene>
<keyword evidence="2" id="KW-0963">Cytoplasm</keyword>
<dbReference type="Gene3D" id="3.40.50.2300">
    <property type="match status" value="1"/>
</dbReference>
<dbReference type="GO" id="GO:0003700">
    <property type="term" value="F:DNA-binding transcription factor activity"/>
    <property type="evidence" value="ECO:0007669"/>
    <property type="project" value="InterPro"/>
</dbReference>
<dbReference type="CDD" id="cd17536">
    <property type="entry name" value="REC_YesN-like"/>
    <property type="match status" value="1"/>
</dbReference>
<dbReference type="InterPro" id="IPR041522">
    <property type="entry name" value="CdaR_GGDEF"/>
</dbReference>
<evidence type="ECO:0000256" key="7">
    <source>
        <dbReference type="ARBA" id="ARBA00023163"/>
    </source>
</evidence>
<dbReference type="InterPro" id="IPR051552">
    <property type="entry name" value="HptR"/>
</dbReference>
<sequence>MLTMIIADDESIVRQGLKNIVHWNDLGIEVIAEARDGQEAYELCQQLNPDILFTDIRMPLMDGLEVAMKLEEQGSDIRIVLISGAQDFNYAKTALDIKAEGYVLKPVIVDELNEVIRKVVNRIKLERKQQSEMTHLKRQIHEHFPLIRNNFLRNLASGVYVNETSIQNKLEYFQIPIQSDESLLVSSLQIDDYENRIEKMSEEDKQLLSFGVTNIIEEIMTNYNSGISFGMSENEFVQIYHQSALSNRKYTEICAEIALCLKNFLKISVSIGIGRPIDKISLIHTSLEDARSALQYKFYTGHNSILDISDIDILNDTPNEGIIPSDLYENENRLMGYIKLGDVEGVTETINGIFDHLCSGRTMTVDYVQGVCFEMTCIASRTVQDLGESMDSIADDRLVVLDTIYRKENIADLKSYMSNLFIIIAQYFSKKYNQKSAKVIRKIKDIIEQKYNGDISVVKISQEIYLTPNYLSMIFKQDTGETISEYITKVRMEHAKRLLKSTDLKILEIAEKVGYEDPHYFSKAFKKYSGIHPQKHRL</sequence>
<protein>
    <submittedName>
        <fullName evidence="8">AraC family transcriptional regulator</fullName>
    </submittedName>
</protein>
<dbReference type="InterPro" id="IPR020449">
    <property type="entry name" value="Tscrpt_reg_AraC-type_HTH"/>
</dbReference>
<dbReference type="PANTHER" id="PTHR42713:SF3">
    <property type="entry name" value="TRANSCRIPTIONAL REGULATORY PROTEIN HPTR"/>
    <property type="match status" value="1"/>
</dbReference>
<dbReference type="InterPro" id="IPR009057">
    <property type="entry name" value="Homeodomain-like_sf"/>
</dbReference>
<evidence type="ECO:0000313" key="9">
    <source>
        <dbReference type="Proteomes" id="UP000275368"/>
    </source>
</evidence>
<dbReference type="PANTHER" id="PTHR42713">
    <property type="entry name" value="HISTIDINE KINASE-RELATED"/>
    <property type="match status" value="1"/>
</dbReference>
<dbReference type="Gene3D" id="1.10.10.60">
    <property type="entry name" value="Homeodomain-like"/>
    <property type="match status" value="2"/>
</dbReference>
<evidence type="ECO:0000256" key="3">
    <source>
        <dbReference type="ARBA" id="ARBA00022553"/>
    </source>
</evidence>
<evidence type="ECO:0000256" key="6">
    <source>
        <dbReference type="ARBA" id="ARBA00023125"/>
    </source>
</evidence>
<dbReference type="RefSeq" id="WP_125660227.1">
    <property type="nucleotide sequence ID" value="NZ_AP019308.1"/>
</dbReference>
<evidence type="ECO:0000256" key="4">
    <source>
        <dbReference type="ARBA" id="ARBA00023012"/>
    </source>
</evidence>
<dbReference type="GO" id="GO:0005737">
    <property type="term" value="C:cytoplasm"/>
    <property type="evidence" value="ECO:0007669"/>
    <property type="project" value="UniProtKB-SubCell"/>
</dbReference>
<evidence type="ECO:0000256" key="5">
    <source>
        <dbReference type="ARBA" id="ARBA00023015"/>
    </source>
</evidence>
<dbReference type="Pfam" id="PF17853">
    <property type="entry name" value="GGDEF_2"/>
    <property type="match status" value="1"/>
</dbReference>
<name>A0A3G9JE85_9BACL</name>
<dbReference type="InterPro" id="IPR018060">
    <property type="entry name" value="HTH_AraC"/>
</dbReference>
<keyword evidence="9" id="KW-1185">Reference proteome</keyword>
<dbReference type="Pfam" id="PF12833">
    <property type="entry name" value="HTH_18"/>
    <property type="match status" value="1"/>
</dbReference>